<protein>
    <recommendedName>
        <fullName evidence="3">asparagine synthase (glutamine-hydrolyzing)</fullName>
        <ecNumber evidence="3">6.3.5.4</ecNumber>
    </recommendedName>
</protein>
<evidence type="ECO:0000256" key="8">
    <source>
        <dbReference type="PIRSR" id="PIRSR001589-1"/>
    </source>
</evidence>
<dbReference type="AlphaFoldDB" id="A0A6L8W3N2"/>
<comment type="pathway">
    <text evidence="1">Amino-acid biosynthesis; L-asparagine biosynthesis; L-asparagine from L-aspartate (L-Gln route): step 1/1.</text>
</comment>
<evidence type="ECO:0000313" key="12">
    <source>
        <dbReference type="Proteomes" id="UP000476030"/>
    </source>
</evidence>
<keyword evidence="11" id="KW-0436">Ligase</keyword>
<dbReference type="PIRSF" id="PIRSF001589">
    <property type="entry name" value="Asn_synthetase_glu-h"/>
    <property type="match status" value="1"/>
</dbReference>
<evidence type="ECO:0000256" key="2">
    <source>
        <dbReference type="ARBA" id="ARBA00005752"/>
    </source>
</evidence>
<dbReference type="GO" id="GO:0006529">
    <property type="term" value="P:asparagine biosynthetic process"/>
    <property type="evidence" value="ECO:0007669"/>
    <property type="project" value="UniProtKB-KW"/>
</dbReference>
<dbReference type="PANTHER" id="PTHR43284">
    <property type="entry name" value="ASPARAGINE SYNTHETASE (GLUTAMINE-HYDROLYZING)"/>
    <property type="match status" value="1"/>
</dbReference>
<dbReference type="InterPro" id="IPR029055">
    <property type="entry name" value="Ntn_hydrolases_N"/>
</dbReference>
<gene>
    <name evidence="11" type="primary">asnB</name>
    <name evidence="11" type="ORF">GQE98_03565</name>
</gene>
<dbReference type="NCBIfam" id="TIGR01536">
    <property type="entry name" value="asn_synth_AEB"/>
    <property type="match status" value="1"/>
</dbReference>
<dbReference type="CDD" id="cd01991">
    <property type="entry name" value="Asn_synthase_B_C"/>
    <property type="match status" value="1"/>
</dbReference>
<dbReference type="InterPro" id="IPR014729">
    <property type="entry name" value="Rossmann-like_a/b/a_fold"/>
</dbReference>
<dbReference type="PANTHER" id="PTHR43284:SF1">
    <property type="entry name" value="ASPARAGINE SYNTHETASE"/>
    <property type="match status" value="1"/>
</dbReference>
<comment type="catalytic activity">
    <reaction evidence="7">
        <text>L-aspartate + L-glutamine + ATP + H2O = L-asparagine + L-glutamate + AMP + diphosphate + H(+)</text>
        <dbReference type="Rhea" id="RHEA:12228"/>
        <dbReference type="ChEBI" id="CHEBI:15377"/>
        <dbReference type="ChEBI" id="CHEBI:15378"/>
        <dbReference type="ChEBI" id="CHEBI:29985"/>
        <dbReference type="ChEBI" id="CHEBI:29991"/>
        <dbReference type="ChEBI" id="CHEBI:30616"/>
        <dbReference type="ChEBI" id="CHEBI:33019"/>
        <dbReference type="ChEBI" id="CHEBI:58048"/>
        <dbReference type="ChEBI" id="CHEBI:58359"/>
        <dbReference type="ChEBI" id="CHEBI:456215"/>
        <dbReference type="EC" id="6.3.5.4"/>
    </reaction>
</comment>
<dbReference type="InterPro" id="IPR051786">
    <property type="entry name" value="ASN_synthetase/amidase"/>
</dbReference>
<evidence type="ECO:0000256" key="3">
    <source>
        <dbReference type="ARBA" id="ARBA00012737"/>
    </source>
</evidence>
<evidence type="ECO:0000256" key="6">
    <source>
        <dbReference type="ARBA" id="ARBA00022962"/>
    </source>
</evidence>
<dbReference type="EMBL" id="WTUW01000001">
    <property type="protein sequence ID" value="MZR29706.1"/>
    <property type="molecule type" value="Genomic_DNA"/>
</dbReference>
<feature type="binding site" evidence="9">
    <location>
        <position position="284"/>
    </location>
    <ligand>
        <name>ATP</name>
        <dbReference type="ChEBI" id="CHEBI:30616"/>
    </ligand>
</feature>
<evidence type="ECO:0000256" key="9">
    <source>
        <dbReference type="PIRSR" id="PIRSR001589-2"/>
    </source>
</evidence>
<name>A0A6L8W3N2_9PROT</name>
<comment type="similarity">
    <text evidence="2">Belongs to the asparagine synthetase family.</text>
</comment>
<reference evidence="11 12" key="1">
    <citation type="submission" date="2019-12" db="EMBL/GenBank/DDBJ databases">
        <title>Snethiella sp. nov. sp. isolated from sea sand.</title>
        <authorList>
            <person name="Kim J."/>
            <person name="Jeong S.E."/>
            <person name="Jung H.S."/>
            <person name="Jeon C.O."/>
        </authorList>
    </citation>
    <scope>NUCLEOTIDE SEQUENCE [LARGE SCALE GENOMIC DNA]</scope>
    <source>
        <strain evidence="11 12">DP05</strain>
    </source>
</reference>
<evidence type="ECO:0000259" key="10">
    <source>
        <dbReference type="PROSITE" id="PS51278"/>
    </source>
</evidence>
<feature type="active site" description="For GATase activity" evidence="8">
    <location>
        <position position="2"/>
    </location>
</feature>
<organism evidence="11 12">
    <name type="scientific">Sneathiella litorea</name>
    <dbReference type="NCBI Taxonomy" id="2606216"/>
    <lineage>
        <taxon>Bacteria</taxon>
        <taxon>Pseudomonadati</taxon>
        <taxon>Pseudomonadota</taxon>
        <taxon>Alphaproteobacteria</taxon>
        <taxon>Sneathiellales</taxon>
        <taxon>Sneathiellaceae</taxon>
        <taxon>Sneathiella</taxon>
    </lineage>
</organism>
<dbReference type="GO" id="GO:0005829">
    <property type="term" value="C:cytosol"/>
    <property type="evidence" value="ECO:0007669"/>
    <property type="project" value="TreeGrafter"/>
</dbReference>
<dbReference type="GO" id="GO:0004066">
    <property type="term" value="F:asparagine synthase (glutamine-hydrolyzing) activity"/>
    <property type="evidence" value="ECO:0007669"/>
    <property type="project" value="UniProtKB-EC"/>
</dbReference>
<dbReference type="GO" id="GO:0005524">
    <property type="term" value="F:ATP binding"/>
    <property type="evidence" value="ECO:0007669"/>
    <property type="project" value="UniProtKB-KW"/>
</dbReference>
<dbReference type="InterPro" id="IPR006426">
    <property type="entry name" value="Asn_synth_AEB"/>
</dbReference>
<dbReference type="Gene3D" id="3.60.20.10">
    <property type="entry name" value="Glutamine Phosphoribosylpyrophosphate, subunit 1, domain 1"/>
    <property type="match status" value="1"/>
</dbReference>
<dbReference type="Pfam" id="PF13537">
    <property type="entry name" value="GATase_7"/>
    <property type="match status" value="1"/>
</dbReference>
<keyword evidence="6 8" id="KW-0315">Glutamine amidotransferase</keyword>
<dbReference type="InterPro" id="IPR001962">
    <property type="entry name" value="Asn_synthase"/>
</dbReference>
<proteinExistence type="inferred from homology"/>
<comment type="caution">
    <text evidence="11">The sequence shown here is derived from an EMBL/GenBank/DDBJ whole genome shotgun (WGS) entry which is preliminary data.</text>
</comment>
<dbReference type="CDD" id="cd00712">
    <property type="entry name" value="AsnB"/>
    <property type="match status" value="1"/>
</dbReference>
<feature type="binding site" evidence="9">
    <location>
        <begin position="363"/>
        <end position="364"/>
    </location>
    <ligand>
        <name>ATP</name>
        <dbReference type="ChEBI" id="CHEBI:30616"/>
    </ligand>
</feature>
<keyword evidence="8" id="KW-0061">Asparagine biosynthesis</keyword>
<evidence type="ECO:0000256" key="7">
    <source>
        <dbReference type="ARBA" id="ARBA00048741"/>
    </source>
</evidence>
<evidence type="ECO:0000256" key="5">
    <source>
        <dbReference type="ARBA" id="ARBA00022840"/>
    </source>
</evidence>
<evidence type="ECO:0000256" key="1">
    <source>
        <dbReference type="ARBA" id="ARBA00005187"/>
    </source>
</evidence>
<feature type="domain" description="Glutamine amidotransferase type-2" evidence="10">
    <location>
        <begin position="2"/>
        <end position="209"/>
    </location>
</feature>
<dbReference type="Proteomes" id="UP000476030">
    <property type="component" value="Unassembled WGS sequence"/>
</dbReference>
<dbReference type="SUPFAM" id="SSF52402">
    <property type="entry name" value="Adenine nucleotide alpha hydrolases-like"/>
    <property type="match status" value="1"/>
</dbReference>
<dbReference type="PROSITE" id="PS51278">
    <property type="entry name" value="GATASE_TYPE_2"/>
    <property type="match status" value="1"/>
</dbReference>
<dbReference type="Pfam" id="PF00733">
    <property type="entry name" value="Asn_synthase"/>
    <property type="match status" value="1"/>
</dbReference>
<dbReference type="Gene3D" id="3.40.50.620">
    <property type="entry name" value="HUPs"/>
    <property type="match status" value="1"/>
</dbReference>
<feature type="binding site" evidence="9">
    <location>
        <position position="96"/>
    </location>
    <ligand>
        <name>L-glutamine</name>
        <dbReference type="ChEBI" id="CHEBI:58359"/>
    </ligand>
</feature>
<keyword evidence="4 9" id="KW-0547">Nucleotide-binding</keyword>
<keyword evidence="12" id="KW-1185">Reference proteome</keyword>
<evidence type="ECO:0000256" key="4">
    <source>
        <dbReference type="ARBA" id="ARBA00022741"/>
    </source>
</evidence>
<sequence length="630" mass="71460">MCGLAGFLNFPNHVDHAKAASVIQQHRGPDSQDVWSEENLSLAHQRLSIIDVDPRSDQPMQKDKYVIVYNGELYNYKELKRTLESQYGVQFKTNSDTEVVLELFRLKGPKCLEEFIGMFAFAIYDREKKELFLARDHFGIKPLFFFKKGKNFCFSSELKTIAKIIEEPFAVNFSALAASMQLLWLPDHFCILEGVQKVQPGQYLVVDTDGNIKETTYWELPDYQAGPIDERDAVEELTKSFESSIDRHLVSDVEVGSFLSGGLDSSLVSTIARRKLGKLKTFTIGMSEADKRVEQMADDQKYAEMLAEKEGFDHESIVVNPDLMSLLPKVIYSLDEPIGDPAALNTKLICQSAKDMGIKVLLSGMGADELHFGYRRQKAWLMAEKYRKLPGIIRGPIRAVTNALPVQVGGRGFRLGRWAKKFLSFAELPSNEAYLRSYAQYDQQSLSALMPDVAESSLGALADYHDSVMESAYQDDPYNKLCQTDIKLFMCGLNLTYTDRSSMSESVEVRVPFIDREFVASSMNLPGHMKYTNGTSKYLLKKVAEKYLPQEIIYRPKSNFAVPIRSWISGELSEMLQDTLSPARLKSRGWFDADYVQQLIKDHKSGRLDNSARIYQLLTAEIWAQQMMDG</sequence>
<dbReference type="InterPro" id="IPR017932">
    <property type="entry name" value="GATase_2_dom"/>
</dbReference>
<dbReference type="EC" id="6.3.5.4" evidence="3"/>
<keyword evidence="8" id="KW-0028">Amino-acid biosynthesis</keyword>
<keyword evidence="5 9" id="KW-0067">ATP-binding</keyword>
<evidence type="ECO:0000313" key="11">
    <source>
        <dbReference type="EMBL" id="MZR29706.1"/>
    </source>
</evidence>
<dbReference type="InterPro" id="IPR033738">
    <property type="entry name" value="AsnB_N"/>
</dbReference>
<dbReference type="SUPFAM" id="SSF56235">
    <property type="entry name" value="N-terminal nucleophile aminohydrolases (Ntn hydrolases)"/>
    <property type="match status" value="1"/>
</dbReference>
<dbReference type="RefSeq" id="WP_161314166.1">
    <property type="nucleotide sequence ID" value="NZ_WTUW01000001.1"/>
</dbReference>
<accession>A0A6L8W3N2</accession>